<evidence type="ECO:0000256" key="2">
    <source>
        <dbReference type="ARBA" id="ARBA00023015"/>
    </source>
</evidence>
<dbReference type="InterPro" id="IPR013324">
    <property type="entry name" value="RNA_pol_sigma_r3/r4-like"/>
</dbReference>
<dbReference type="GO" id="GO:0006352">
    <property type="term" value="P:DNA-templated transcription initiation"/>
    <property type="evidence" value="ECO:0007669"/>
    <property type="project" value="InterPro"/>
</dbReference>
<dbReference type="InterPro" id="IPR014284">
    <property type="entry name" value="RNA_pol_sigma-70_dom"/>
</dbReference>
<evidence type="ECO:0000256" key="1">
    <source>
        <dbReference type="ARBA" id="ARBA00010641"/>
    </source>
</evidence>
<evidence type="ECO:0000313" key="9">
    <source>
        <dbReference type="Proteomes" id="UP000307768"/>
    </source>
</evidence>
<dbReference type="GO" id="GO:0016987">
    <property type="term" value="F:sigma factor activity"/>
    <property type="evidence" value="ECO:0007669"/>
    <property type="project" value="UniProtKB-KW"/>
</dbReference>
<sequence>MRDESAMDTLMRNVRVLSHRYSRARLSGNGDGGQLADDVAQEICIAVFQALPTYTHKGVPFQAFVYAIASRKVADARRSSYRSRHVLVDVLPDTGEVTASAETEVIGRLESRDMADLLESLPERLREVLVLRVAMGLTAQEAGVMLGMTAGAVRIAQHRALQRLRDLHRARAVTRGEVTA</sequence>
<dbReference type="Proteomes" id="UP000307768">
    <property type="component" value="Unassembled WGS sequence"/>
</dbReference>
<dbReference type="InterPro" id="IPR039425">
    <property type="entry name" value="RNA_pol_sigma-70-like"/>
</dbReference>
<comment type="similarity">
    <text evidence="1">Belongs to the sigma-70 factor family. ECF subfamily.</text>
</comment>
<evidence type="ECO:0000256" key="3">
    <source>
        <dbReference type="ARBA" id="ARBA00023082"/>
    </source>
</evidence>
<keyword evidence="2" id="KW-0805">Transcription regulation</keyword>
<dbReference type="NCBIfam" id="TIGR02937">
    <property type="entry name" value="sigma70-ECF"/>
    <property type="match status" value="1"/>
</dbReference>
<evidence type="ECO:0000259" key="6">
    <source>
        <dbReference type="Pfam" id="PF04542"/>
    </source>
</evidence>
<gene>
    <name evidence="8" type="ORF">FE697_014285</name>
</gene>
<dbReference type="SUPFAM" id="SSF88946">
    <property type="entry name" value="Sigma2 domain of RNA polymerase sigma factors"/>
    <property type="match status" value="1"/>
</dbReference>
<dbReference type="Gene3D" id="1.10.10.10">
    <property type="entry name" value="Winged helix-like DNA-binding domain superfamily/Winged helix DNA-binding domain"/>
    <property type="match status" value="1"/>
</dbReference>
<reference evidence="8 9" key="1">
    <citation type="submission" date="2019-09" db="EMBL/GenBank/DDBJ databases">
        <title>Mumia zhuanghuii sp. nov. isolated from the intestinal contents of plateau pika (Ochotona curzoniae) in the Qinghai-Tibet plateau of China.</title>
        <authorList>
            <person name="Tian Z."/>
        </authorList>
    </citation>
    <scope>NUCLEOTIDE SEQUENCE [LARGE SCALE GENOMIC DNA]</scope>
    <source>
        <strain evidence="9">350</strain>
    </source>
</reference>
<organism evidence="8 9">
    <name type="scientific">Mumia zhuanghuii</name>
    <dbReference type="NCBI Taxonomy" id="2585211"/>
    <lineage>
        <taxon>Bacteria</taxon>
        <taxon>Bacillati</taxon>
        <taxon>Actinomycetota</taxon>
        <taxon>Actinomycetes</taxon>
        <taxon>Propionibacteriales</taxon>
        <taxon>Nocardioidaceae</taxon>
        <taxon>Mumia</taxon>
    </lineage>
</organism>
<dbReference type="Pfam" id="PF04542">
    <property type="entry name" value="Sigma70_r2"/>
    <property type="match status" value="1"/>
</dbReference>
<dbReference type="Gene3D" id="1.10.1740.10">
    <property type="match status" value="1"/>
</dbReference>
<name>A0A5Q6RWW1_9ACTN</name>
<dbReference type="CDD" id="cd06171">
    <property type="entry name" value="Sigma70_r4"/>
    <property type="match status" value="1"/>
</dbReference>
<evidence type="ECO:0000259" key="7">
    <source>
        <dbReference type="Pfam" id="PF04545"/>
    </source>
</evidence>
<proteinExistence type="inferred from homology"/>
<keyword evidence="5" id="KW-0804">Transcription</keyword>
<dbReference type="Pfam" id="PF04545">
    <property type="entry name" value="Sigma70_r4"/>
    <property type="match status" value="1"/>
</dbReference>
<evidence type="ECO:0000256" key="5">
    <source>
        <dbReference type="ARBA" id="ARBA00023163"/>
    </source>
</evidence>
<keyword evidence="4" id="KW-0238">DNA-binding</keyword>
<dbReference type="SUPFAM" id="SSF88659">
    <property type="entry name" value="Sigma3 and sigma4 domains of RNA polymerase sigma factors"/>
    <property type="match status" value="1"/>
</dbReference>
<dbReference type="InterPro" id="IPR007627">
    <property type="entry name" value="RNA_pol_sigma70_r2"/>
</dbReference>
<dbReference type="PANTHER" id="PTHR43133:SF58">
    <property type="entry name" value="ECF RNA POLYMERASE SIGMA FACTOR SIGD"/>
    <property type="match status" value="1"/>
</dbReference>
<protein>
    <submittedName>
        <fullName evidence="8">Sigma-70 family RNA polymerase sigma factor</fullName>
    </submittedName>
</protein>
<dbReference type="InterPro" id="IPR007630">
    <property type="entry name" value="RNA_pol_sigma70_r4"/>
</dbReference>
<dbReference type="PANTHER" id="PTHR43133">
    <property type="entry name" value="RNA POLYMERASE ECF-TYPE SIGMA FACTO"/>
    <property type="match status" value="1"/>
</dbReference>
<evidence type="ECO:0000256" key="4">
    <source>
        <dbReference type="ARBA" id="ARBA00023125"/>
    </source>
</evidence>
<feature type="domain" description="RNA polymerase sigma-70 region 4" evidence="7">
    <location>
        <begin position="117"/>
        <end position="165"/>
    </location>
</feature>
<dbReference type="InterPro" id="IPR013325">
    <property type="entry name" value="RNA_pol_sigma_r2"/>
</dbReference>
<keyword evidence="3" id="KW-0731">Sigma factor</keyword>
<accession>A0A5Q6RWW1</accession>
<feature type="domain" description="RNA polymerase sigma-70 region 2" evidence="6">
    <location>
        <begin position="32"/>
        <end position="80"/>
    </location>
</feature>
<dbReference type="OrthoDB" id="160825at2"/>
<dbReference type="EMBL" id="VDFQ02000004">
    <property type="protein sequence ID" value="KAA1422549.1"/>
    <property type="molecule type" value="Genomic_DNA"/>
</dbReference>
<dbReference type="AlphaFoldDB" id="A0A5Q6RWW1"/>
<evidence type="ECO:0000313" key="8">
    <source>
        <dbReference type="EMBL" id="KAA1422549.1"/>
    </source>
</evidence>
<dbReference type="GO" id="GO:0003677">
    <property type="term" value="F:DNA binding"/>
    <property type="evidence" value="ECO:0007669"/>
    <property type="project" value="UniProtKB-KW"/>
</dbReference>
<dbReference type="InterPro" id="IPR036388">
    <property type="entry name" value="WH-like_DNA-bd_sf"/>
</dbReference>
<comment type="caution">
    <text evidence="8">The sequence shown here is derived from an EMBL/GenBank/DDBJ whole genome shotgun (WGS) entry which is preliminary data.</text>
</comment>